<dbReference type="GO" id="GO:0003824">
    <property type="term" value="F:catalytic activity"/>
    <property type="evidence" value="ECO:0007669"/>
    <property type="project" value="InterPro"/>
</dbReference>
<keyword evidence="2" id="KW-1185">Reference proteome</keyword>
<name>Q2W840_PARM1</name>
<dbReference type="InterPro" id="IPR058240">
    <property type="entry name" value="rSAM_sf"/>
</dbReference>
<dbReference type="AlphaFoldDB" id="Q2W840"/>
<dbReference type="RefSeq" id="WP_011383593.1">
    <property type="nucleotide sequence ID" value="NC_007626.1"/>
</dbReference>
<evidence type="ECO:0000313" key="1">
    <source>
        <dbReference type="EMBL" id="BAE49985.1"/>
    </source>
</evidence>
<proteinExistence type="predicted"/>
<dbReference type="InterPro" id="IPR007197">
    <property type="entry name" value="rSAM"/>
</dbReference>
<organism evidence="1 2">
    <name type="scientific">Paramagnetospirillum magneticum (strain ATCC 700264 / AMB-1)</name>
    <name type="common">Magnetospirillum magneticum</name>
    <dbReference type="NCBI Taxonomy" id="342108"/>
    <lineage>
        <taxon>Bacteria</taxon>
        <taxon>Pseudomonadati</taxon>
        <taxon>Pseudomonadota</taxon>
        <taxon>Alphaproteobacteria</taxon>
        <taxon>Rhodospirillales</taxon>
        <taxon>Magnetospirillaceae</taxon>
        <taxon>Paramagnetospirillum</taxon>
    </lineage>
</organism>
<accession>Q2W840</accession>
<dbReference type="KEGG" id="mag:amb1181"/>
<reference evidence="1 2" key="1">
    <citation type="journal article" date="2005" name="DNA Res.">
        <title>Complete genome sequence of the facultative anaerobic magnetotactic bacterium Magnetospirillum sp. strain AMB-1.</title>
        <authorList>
            <person name="Matsunaga T."/>
            <person name="Okamura Y."/>
            <person name="Fukuda Y."/>
            <person name="Wahyudi A.T."/>
            <person name="Murase Y."/>
            <person name="Takeyama H."/>
        </authorList>
    </citation>
    <scope>NUCLEOTIDE SEQUENCE [LARGE SCALE GENOMIC DNA]</scope>
    <source>
        <strain evidence="2">ATCC 700264 / AMB-1</strain>
    </source>
</reference>
<dbReference type="HOGENOM" id="CLU_060960_0_0_5"/>
<dbReference type="STRING" id="342108.amb1181"/>
<protein>
    <submittedName>
        <fullName evidence="1">Uncharacterized protein</fullName>
    </submittedName>
</protein>
<dbReference type="EMBL" id="AP007255">
    <property type="protein sequence ID" value="BAE49985.1"/>
    <property type="molecule type" value="Genomic_DNA"/>
</dbReference>
<dbReference type="Proteomes" id="UP000007058">
    <property type="component" value="Chromosome"/>
</dbReference>
<sequence length="324" mass="37088">MRVRLTQLDGKLPNLALMRLAAWHRAHGDEVVFTRSVEREMFEGEYDVVYGSAIFTASQPLIACFRQCWPSAIVGGTGSGSAITVEQVVGGWWERCNYQDHPGFQPSLGFTARGCRMKCRFCMVPGSEGRPRSVNTIADLWRGPGHARKLLLLDNDFFGQPEEQWQARVAEIRGGDFRVCFSQGINIRLVDDRVAEALASVQYRDDQFRQRRLYTAWDNLGDERVFFRGVERLERAGVPPRHLMAYMLVGFDPAETWDCIHYRFDRMVAAGIRPYPMVFDPARRDLKQFQRWAVTGLYRAVPWADYDPSIRRRNAGSQLTLAVA</sequence>
<dbReference type="GO" id="GO:0051536">
    <property type="term" value="F:iron-sulfur cluster binding"/>
    <property type="evidence" value="ECO:0007669"/>
    <property type="project" value="InterPro"/>
</dbReference>
<dbReference type="SFLD" id="SFLDS00029">
    <property type="entry name" value="Radical_SAM"/>
    <property type="match status" value="1"/>
</dbReference>
<dbReference type="SUPFAM" id="SSF102114">
    <property type="entry name" value="Radical SAM enzymes"/>
    <property type="match status" value="1"/>
</dbReference>
<gene>
    <name evidence="1" type="ordered locus">amb1181</name>
</gene>
<evidence type="ECO:0000313" key="2">
    <source>
        <dbReference type="Proteomes" id="UP000007058"/>
    </source>
</evidence>